<dbReference type="GO" id="GO:0015833">
    <property type="term" value="P:peptide transport"/>
    <property type="evidence" value="ECO:0007669"/>
    <property type="project" value="TreeGrafter"/>
</dbReference>
<comment type="similarity">
    <text evidence="2">Belongs to the bacterial solute-binding protein 5 family.</text>
</comment>
<sequence>MPPGFEDFLETWDGPALEVGAADEVPGGLVWKNGLEEPEIGDPRAVKGGVVRLWNPASFPSTFRAFGPNSVQYFRYPMFDRVEMPLVGLHPVTRRVIPALASEWAEAPDGRTVFFRIDPEARYSNGRPVKAVDFLVGAYVRCSVFGQDPFYAAAFRAAYERVRVYGDRVLSVTMRYGRPLLPFMAAKGIYPAEPGFYAEFGSDFPERYQWRVAPTTGAYRVDPAQVVRGRKVVLERVKDWWARERRFYRWTCNVDAVEHVNLPDELQAWELFRKGELDVMVVRKVPVWQDRLEIPEVFDGYVEKATFFGCFPEPPYGVYLNAAVAPLDSQDVRLGLHYALNMDAVDALLSRGEGRRLASFASGYGRWSLEALPQRGFSPEKARECFARAGFSVAGKDGVLRNAEGKRLSVALSYTNLSPSVAAMVSVLRQYAAQCGVEIVPDCDDMAACARKVYAKKHEAVFWAEPLPYPLPENFGWFHSSLARDAHGGLVPDNNNITSVADAVLDKALEAERDAATEEALERATHAVQRRIYELAVWVPGWRDDCARLAYWRWLRFPDTPETRFSVPDVYNPLEAHLYWIDEERLEETQRARREGRSFGEVDRVYADYRAGGSGGV</sequence>
<keyword evidence="3" id="KW-0813">Transport</keyword>
<dbReference type="AlphaFoldDB" id="A0A1C7PD77"/>
<evidence type="ECO:0000256" key="1">
    <source>
        <dbReference type="ARBA" id="ARBA00004196"/>
    </source>
</evidence>
<name>A0A1C7PD77_9BACT</name>
<proteinExistence type="inferred from homology"/>
<dbReference type="PANTHER" id="PTHR30290:SF10">
    <property type="entry name" value="PERIPLASMIC OLIGOPEPTIDE-BINDING PROTEIN-RELATED"/>
    <property type="match status" value="1"/>
</dbReference>
<dbReference type="GO" id="GO:0043190">
    <property type="term" value="C:ATP-binding cassette (ABC) transporter complex"/>
    <property type="evidence" value="ECO:0007669"/>
    <property type="project" value="InterPro"/>
</dbReference>
<evidence type="ECO:0000256" key="3">
    <source>
        <dbReference type="ARBA" id="ARBA00022448"/>
    </source>
</evidence>
<reference evidence="7" key="1">
    <citation type="submission" date="2016-09" db="EMBL/GenBank/DDBJ databases">
        <authorList>
            <person name="Koehorst J."/>
        </authorList>
    </citation>
    <scope>NUCLEOTIDE SEQUENCE [LARGE SCALE GENOMIC DNA]</scope>
</reference>
<dbReference type="PIRSF" id="PIRSF002741">
    <property type="entry name" value="MppA"/>
    <property type="match status" value="1"/>
</dbReference>
<dbReference type="SUPFAM" id="SSF53850">
    <property type="entry name" value="Periplasmic binding protein-like II"/>
    <property type="match status" value="1"/>
</dbReference>
<dbReference type="PANTHER" id="PTHR30290">
    <property type="entry name" value="PERIPLASMIC BINDING COMPONENT OF ABC TRANSPORTER"/>
    <property type="match status" value="1"/>
</dbReference>
<feature type="domain" description="Solute-binding protein family 5" evidence="5">
    <location>
        <begin position="96"/>
        <end position="475"/>
    </location>
</feature>
<keyword evidence="7" id="KW-1185">Reference proteome</keyword>
<accession>A0A1C7PD77</accession>
<dbReference type="GO" id="GO:1904680">
    <property type="term" value="F:peptide transmembrane transporter activity"/>
    <property type="evidence" value="ECO:0007669"/>
    <property type="project" value="TreeGrafter"/>
</dbReference>
<evidence type="ECO:0000256" key="2">
    <source>
        <dbReference type="ARBA" id="ARBA00005695"/>
    </source>
</evidence>
<organism evidence="6 7">
    <name type="scientific">Akkermansia glycaniphila</name>
    <dbReference type="NCBI Taxonomy" id="1679444"/>
    <lineage>
        <taxon>Bacteria</taxon>
        <taxon>Pseudomonadati</taxon>
        <taxon>Verrucomicrobiota</taxon>
        <taxon>Verrucomicrobiia</taxon>
        <taxon>Verrucomicrobiales</taxon>
        <taxon>Akkermansiaceae</taxon>
        <taxon>Akkermansia</taxon>
    </lineage>
</organism>
<comment type="subcellular location">
    <subcellularLocation>
        <location evidence="1">Cell envelope</location>
    </subcellularLocation>
</comment>
<dbReference type="Pfam" id="PF00496">
    <property type="entry name" value="SBP_bac_5"/>
    <property type="match status" value="1"/>
</dbReference>
<dbReference type="STRING" id="1679444.PYTT_1113"/>
<evidence type="ECO:0000313" key="6">
    <source>
        <dbReference type="EMBL" id="SEH83734.1"/>
    </source>
</evidence>
<evidence type="ECO:0000256" key="4">
    <source>
        <dbReference type="ARBA" id="ARBA00022729"/>
    </source>
</evidence>
<dbReference type="InterPro" id="IPR030678">
    <property type="entry name" value="Peptide/Ni-bd"/>
</dbReference>
<dbReference type="Proteomes" id="UP000176204">
    <property type="component" value="Chromosome I"/>
</dbReference>
<dbReference type="EMBL" id="LT629973">
    <property type="protein sequence ID" value="SEH83734.1"/>
    <property type="molecule type" value="Genomic_DNA"/>
</dbReference>
<dbReference type="InterPro" id="IPR000914">
    <property type="entry name" value="SBP_5_dom"/>
</dbReference>
<evidence type="ECO:0000313" key="7">
    <source>
        <dbReference type="Proteomes" id="UP000176204"/>
    </source>
</evidence>
<evidence type="ECO:0000259" key="5">
    <source>
        <dbReference type="Pfam" id="PF00496"/>
    </source>
</evidence>
<dbReference type="InterPro" id="IPR039424">
    <property type="entry name" value="SBP_5"/>
</dbReference>
<keyword evidence="4" id="KW-0732">Signal</keyword>
<dbReference type="KEGG" id="agl:PYTT_1113"/>
<dbReference type="Gene3D" id="3.10.105.10">
    <property type="entry name" value="Dipeptide-binding Protein, Domain 3"/>
    <property type="match status" value="1"/>
</dbReference>
<gene>
    <name evidence="6" type="ORF">PYTT_1113</name>
</gene>
<protein>
    <submittedName>
        <fullName evidence="6">Bacterial extracellular solute-binding proteins family 5 middle</fullName>
    </submittedName>
</protein>
<dbReference type="GO" id="GO:0030288">
    <property type="term" value="C:outer membrane-bounded periplasmic space"/>
    <property type="evidence" value="ECO:0007669"/>
    <property type="project" value="UniProtKB-ARBA"/>
</dbReference>
<dbReference type="Gene3D" id="3.40.190.10">
    <property type="entry name" value="Periplasmic binding protein-like II"/>
    <property type="match status" value="1"/>
</dbReference>